<dbReference type="EMBL" id="LAZR01035707">
    <property type="protein sequence ID" value="KKL26789.1"/>
    <property type="molecule type" value="Genomic_DNA"/>
</dbReference>
<gene>
    <name evidence="2" type="ORF">LCGC14_2391710</name>
</gene>
<protein>
    <submittedName>
        <fullName evidence="2">Uncharacterized protein</fullName>
    </submittedName>
</protein>
<keyword evidence="1" id="KW-0812">Transmembrane</keyword>
<feature type="transmembrane region" description="Helical" evidence="1">
    <location>
        <begin position="12"/>
        <end position="31"/>
    </location>
</feature>
<comment type="caution">
    <text evidence="2">The sequence shown here is derived from an EMBL/GenBank/DDBJ whole genome shotgun (WGS) entry which is preliminary data.</text>
</comment>
<proteinExistence type="predicted"/>
<reference evidence="2" key="1">
    <citation type="journal article" date="2015" name="Nature">
        <title>Complex archaea that bridge the gap between prokaryotes and eukaryotes.</title>
        <authorList>
            <person name="Spang A."/>
            <person name="Saw J.H."/>
            <person name="Jorgensen S.L."/>
            <person name="Zaremba-Niedzwiedzka K."/>
            <person name="Martijn J."/>
            <person name="Lind A.E."/>
            <person name="van Eijk R."/>
            <person name="Schleper C."/>
            <person name="Guy L."/>
            <person name="Ettema T.J."/>
        </authorList>
    </citation>
    <scope>NUCLEOTIDE SEQUENCE</scope>
</reference>
<accession>A0A0F9BY43</accession>
<organism evidence="2">
    <name type="scientific">marine sediment metagenome</name>
    <dbReference type="NCBI Taxonomy" id="412755"/>
    <lineage>
        <taxon>unclassified sequences</taxon>
        <taxon>metagenomes</taxon>
        <taxon>ecological metagenomes</taxon>
    </lineage>
</organism>
<name>A0A0F9BY43_9ZZZZ</name>
<evidence type="ECO:0000256" key="1">
    <source>
        <dbReference type="SAM" id="Phobius"/>
    </source>
</evidence>
<dbReference type="AlphaFoldDB" id="A0A0F9BY43"/>
<evidence type="ECO:0000313" key="2">
    <source>
        <dbReference type="EMBL" id="KKL26789.1"/>
    </source>
</evidence>
<keyword evidence="1" id="KW-1133">Transmembrane helix</keyword>
<sequence>MIENQKLYMQWWFWVIIGFMFVTVILVIAPYPDEETEHQLIECQESLNEWEDLWQESLNEWEDLWGDYEEAMYEYCELDPTNLLCENYQ</sequence>
<keyword evidence="1" id="KW-0472">Membrane</keyword>